<accession>A0ABU5HJ24</accession>
<evidence type="ECO:0000256" key="1">
    <source>
        <dbReference type="SAM" id="SignalP"/>
    </source>
</evidence>
<feature type="signal peptide" evidence="1">
    <location>
        <begin position="1"/>
        <end position="23"/>
    </location>
</feature>
<evidence type="ECO:0000313" key="3">
    <source>
        <dbReference type="Proteomes" id="UP001291309"/>
    </source>
</evidence>
<dbReference type="PROSITE" id="PS51257">
    <property type="entry name" value="PROKAR_LIPOPROTEIN"/>
    <property type="match status" value="1"/>
</dbReference>
<feature type="chain" id="PRO_5046158544" description="Lipoprotein" evidence="1">
    <location>
        <begin position="24"/>
        <end position="303"/>
    </location>
</feature>
<dbReference type="RefSeq" id="WP_321551557.1">
    <property type="nucleotide sequence ID" value="NZ_JAXIVS010000024.1"/>
</dbReference>
<keyword evidence="3" id="KW-1185">Reference proteome</keyword>
<dbReference type="EMBL" id="JAXIVS010000024">
    <property type="protein sequence ID" value="MDY7232843.1"/>
    <property type="molecule type" value="Genomic_DNA"/>
</dbReference>
<name>A0ABU5HJ24_9BACT</name>
<proteinExistence type="predicted"/>
<dbReference type="Pfam" id="PF01744">
    <property type="entry name" value="GLTT"/>
    <property type="match status" value="1"/>
</dbReference>
<gene>
    <name evidence="2" type="ORF">SYV04_41030</name>
</gene>
<protein>
    <recommendedName>
        <fullName evidence="4">Lipoprotein</fullName>
    </recommendedName>
</protein>
<evidence type="ECO:0008006" key="4">
    <source>
        <dbReference type="Google" id="ProtNLM"/>
    </source>
</evidence>
<keyword evidence="1" id="KW-0732">Signal</keyword>
<sequence>MRKRLGAVLLLALSACGPGEEWAGQPGDPMNGLEQPIVVDNGLSANGLSANGLSANGLSANGLSLRVLSSHTFRNWFDADPVLREEFMRYVIRCAAPQGFTRSFTSHVANVTYTWVGQLGLAPGWAAGAPPTIAEQQVVSACLAAHVNTHGVNVPISVLGLKGNGTPLPIEPNELSTFSETEACFFGNLFNGDGLFAGNDRNSLSAVESTSRACALSPTLSGTDPACPPVTRVGSCQALNCEMDPESRYYKRCTYNGKVYRPITTRIRPQDIYSCGDGVCQITEQCGTGTTATSCQADCGLCP</sequence>
<dbReference type="InterPro" id="IPR008164">
    <property type="entry name" value="XGLTT_rpt"/>
</dbReference>
<evidence type="ECO:0000313" key="2">
    <source>
        <dbReference type="EMBL" id="MDY7232843.1"/>
    </source>
</evidence>
<reference evidence="2 3" key="1">
    <citation type="submission" date="2023-12" db="EMBL/GenBank/DDBJ databases">
        <title>the genome sequence of Hyalangium sp. s54d21.</title>
        <authorList>
            <person name="Zhang X."/>
        </authorList>
    </citation>
    <scope>NUCLEOTIDE SEQUENCE [LARGE SCALE GENOMIC DNA]</scope>
    <source>
        <strain evidence="3">s54d21</strain>
    </source>
</reference>
<organism evidence="2 3">
    <name type="scientific">Hyalangium rubrum</name>
    <dbReference type="NCBI Taxonomy" id="3103134"/>
    <lineage>
        <taxon>Bacteria</taxon>
        <taxon>Pseudomonadati</taxon>
        <taxon>Myxococcota</taxon>
        <taxon>Myxococcia</taxon>
        <taxon>Myxococcales</taxon>
        <taxon>Cystobacterineae</taxon>
        <taxon>Archangiaceae</taxon>
        <taxon>Hyalangium</taxon>
    </lineage>
</organism>
<comment type="caution">
    <text evidence="2">The sequence shown here is derived from an EMBL/GenBank/DDBJ whole genome shotgun (WGS) entry which is preliminary data.</text>
</comment>
<dbReference type="Proteomes" id="UP001291309">
    <property type="component" value="Unassembled WGS sequence"/>
</dbReference>